<sequence length="113" mass="11962">MAQASPSQAGATLEPSPPQFGDWQAASRNTSLLRSLRPPTPTQTRRRKWNSRANVFSDCKPILGGPGDLQLPPPAPRPTSSFLLSPRSPLGGWDPGLGTSPGSDPRPLGIVNL</sequence>
<keyword evidence="3" id="KW-1185">Reference proteome</keyword>
<evidence type="ECO:0000313" key="3">
    <source>
        <dbReference type="Proteomes" id="UP000287033"/>
    </source>
</evidence>
<feature type="compositionally biased region" description="Polar residues" evidence="1">
    <location>
        <begin position="1"/>
        <end position="10"/>
    </location>
</feature>
<organism evidence="2 3">
    <name type="scientific">Chiloscyllium punctatum</name>
    <name type="common">Brownbanded bambooshark</name>
    <name type="synonym">Hemiscyllium punctatum</name>
    <dbReference type="NCBI Taxonomy" id="137246"/>
    <lineage>
        <taxon>Eukaryota</taxon>
        <taxon>Metazoa</taxon>
        <taxon>Chordata</taxon>
        <taxon>Craniata</taxon>
        <taxon>Vertebrata</taxon>
        <taxon>Chondrichthyes</taxon>
        <taxon>Elasmobranchii</taxon>
        <taxon>Galeomorphii</taxon>
        <taxon>Galeoidea</taxon>
        <taxon>Orectolobiformes</taxon>
        <taxon>Hemiscylliidae</taxon>
        <taxon>Chiloscyllium</taxon>
    </lineage>
</organism>
<proteinExistence type="predicted"/>
<dbReference type="EMBL" id="BEZZ01039753">
    <property type="protein sequence ID" value="GCC40321.1"/>
    <property type="molecule type" value="Genomic_DNA"/>
</dbReference>
<name>A0A401TCE1_CHIPU</name>
<gene>
    <name evidence="2" type="ORF">chiPu_0024454</name>
</gene>
<feature type="region of interest" description="Disordered" evidence="1">
    <location>
        <begin position="1"/>
        <end position="113"/>
    </location>
</feature>
<evidence type="ECO:0000256" key="1">
    <source>
        <dbReference type="SAM" id="MobiDB-lite"/>
    </source>
</evidence>
<comment type="caution">
    <text evidence="2">The sequence shown here is derived from an EMBL/GenBank/DDBJ whole genome shotgun (WGS) entry which is preliminary data.</text>
</comment>
<dbReference type="Proteomes" id="UP000287033">
    <property type="component" value="Unassembled WGS sequence"/>
</dbReference>
<evidence type="ECO:0000313" key="2">
    <source>
        <dbReference type="EMBL" id="GCC40321.1"/>
    </source>
</evidence>
<protein>
    <submittedName>
        <fullName evidence="2">Uncharacterized protein</fullName>
    </submittedName>
</protein>
<accession>A0A401TCE1</accession>
<reference evidence="2 3" key="1">
    <citation type="journal article" date="2018" name="Nat. Ecol. Evol.">
        <title>Shark genomes provide insights into elasmobranch evolution and the origin of vertebrates.</title>
        <authorList>
            <person name="Hara Y"/>
            <person name="Yamaguchi K"/>
            <person name="Onimaru K"/>
            <person name="Kadota M"/>
            <person name="Koyanagi M"/>
            <person name="Keeley SD"/>
            <person name="Tatsumi K"/>
            <person name="Tanaka K"/>
            <person name="Motone F"/>
            <person name="Kageyama Y"/>
            <person name="Nozu R"/>
            <person name="Adachi N"/>
            <person name="Nishimura O"/>
            <person name="Nakagawa R"/>
            <person name="Tanegashima C"/>
            <person name="Kiyatake I"/>
            <person name="Matsumoto R"/>
            <person name="Murakumo K"/>
            <person name="Nishida K"/>
            <person name="Terakita A"/>
            <person name="Kuratani S"/>
            <person name="Sato K"/>
            <person name="Hyodo S Kuraku.S."/>
        </authorList>
    </citation>
    <scope>NUCLEOTIDE SEQUENCE [LARGE SCALE GENOMIC DNA]</scope>
</reference>
<dbReference type="AlphaFoldDB" id="A0A401TCE1"/>